<dbReference type="SMART" id="SM00028">
    <property type="entry name" value="TPR"/>
    <property type="match status" value="3"/>
</dbReference>
<dbReference type="Pfam" id="PF13847">
    <property type="entry name" value="Methyltransf_31"/>
    <property type="match status" value="1"/>
</dbReference>
<dbReference type="InterPro" id="IPR029063">
    <property type="entry name" value="SAM-dependent_MTases_sf"/>
</dbReference>
<dbReference type="PROSITE" id="PS50005">
    <property type="entry name" value="TPR"/>
    <property type="match status" value="2"/>
</dbReference>
<dbReference type="InterPro" id="IPR019734">
    <property type="entry name" value="TPR_rpt"/>
</dbReference>
<dbReference type="SUPFAM" id="SSF53335">
    <property type="entry name" value="S-adenosyl-L-methionine-dependent methyltransferases"/>
    <property type="match status" value="1"/>
</dbReference>
<dbReference type="SMART" id="SM00386">
    <property type="entry name" value="HAT"/>
    <property type="match status" value="3"/>
</dbReference>
<keyword evidence="1" id="KW-0677">Repeat</keyword>
<dbReference type="InterPro" id="IPR051685">
    <property type="entry name" value="Ycf3/AcsC/BcsC/TPR_MFPF"/>
</dbReference>
<accession>A0ABT7BTQ8</accession>
<evidence type="ECO:0000256" key="3">
    <source>
        <dbReference type="PROSITE-ProRule" id="PRU00339"/>
    </source>
</evidence>
<keyword evidence="5" id="KW-0808">Transferase</keyword>
<evidence type="ECO:0000256" key="2">
    <source>
        <dbReference type="ARBA" id="ARBA00022803"/>
    </source>
</evidence>
<dbReference type="SUPFAM" id="SSF48452">
    <property type="entry name" value="TPR-like"/>
    <property type="match status" value="1"/>
</dbReference>
<dbReference type="GO" id="GO:0008168">
    <property type="term" value="F:methyltransferase activity"/>
    <property type="evidence" value="ECO:0007669"/>
    <property type="project" value="UniProtKB-KW"/>
</dbReference>
<dbReference type="PANTHER" id="PTHR44943:SF8">
    <property type="entry name" value="TPR REPEAT-CONTAINING PROTEIN MJ0263"/>
    <property type="match status" value="1"/>
</dbReference>
<dbReference type="PANTHER" id="PTHR44943">
    <property type="entry name" value="CELLULOSE SYNTHASE OPERON PROTEIN C"/>
    <property type="match status" value="1"/>
</dbReference>
<dbReference type="GO" id="GO:0032259">
    <property type="term" value="P:methylation"/>
    <property type="evidence" value="ECO:0007669"/>
    <property type="project" value="UniProtKB-KW"/>
</dbReference>
<organism evidence="5 6">
    <name type="scientific">Roseofilum casamattae BLCC-M143</name>
    <dbReference type="NCBI Taxonomy" id="3022442"/>
    <lineage>
        <taxon>Bacteria</taxon>
        <taxon>Bacillati</taxon>
        <taxon>Cyanobacteriota</taxon>
        <taxon>Cyanophyceae</taxon>
        <taxon>Desertifilales</taxon>
        <taxon>Desertifilaceae</taxon>
        <taxon>Roseofilum</taxon>
        <taxon>Roseofilum casamattae</taxon>
    </lineage>
</organism>
<dbReference type="Pfam" id="PF13181">
    <property type="entry name" value="TPR_8"/>
    <property type="match status" value="2"/>
</dbReference>
<protein>
    <submittedName>
        <fullName evidence="5">Methyltransferase domain-containing protein</fullName>
    </submittedName>
</protein>
<dbReference type="InterPro" id="IPR025714">
    <property type="entry name" value="Methyltranfer_dom"/>
</dbReference>
<dbReference type="EMBL" id="JAQOSQ010000002">
    <property type="protein sequence ID" value="MDJ1182182.1"/>
    <property type="molecule type" value="Genomic_DNA"/>
</dbReference>
<dbReference type="RefSeq" id="WP_283756835.1">
    <property type="nucleotide sequence ID" value="NZ_JAQOSQ010000002.1"/>
</dbReference>
<dbReference type="CDD" id="cd02440">
    <property type="entry name" value="AdoMet_MTases"/>
    <property type="match status" value="1"/>
</dbReference>
<feature type="domain" description="Methyltransferase" evidence="4">
    <location>
        <begin position="328"/>
        <end position="430"/>
    </location>
</feature>
<dbReference type="Pfam" id="PF13432">
    <property type="entry name" value="TPR_16"/>
    <property type="match status" value="1"/>
</dbReference>
<evidence type="ECO:0000259" key="4">
    <source>
        <dbReference type="Pfam" id="PF13847"/>
    </source>
</evidence>
<gene>
    <name evidence="5" type="ORF">PMH09_03160</name>
</gene>
<evidence type="ECO:0000256" key="1">
    <source>
        <dbReference type="ARBA" id="ARBA00022737"/>
    </source>
</evidence>
<dbReference type="Gene3D" id="3.40.50.150">
    <property type="entry name" value="Vaccinia Virus protein VP39"/>
    <property type="match status" value="1"/>
</dbReference>
<name>A0ABT7BTQ8_9CYAN</name>
<keyword evidence="5" id="KW-0489">Methyltransferase</keyword>
<feature type="repeat" description="TPR" evidence="3">
    <location>
        <begin position="7"/>
        <end position="40"/>
    </location>
</feature>
<keyword evidence="2 3" id="KW-0802">TPR repeat</keyword>
<proteinExistence type="predicted"/>
<dbReference type="InterPro" id="IPR003107">
    <property type="entry name" value="HAT"/>
</dbReference>
<dbReference type="PROSITE" id="PS50293">
    <property type="entry name" value="TPR_REGION"/>
    <property type="match status" value="1"/>
</dbReference>
<keyword evidence="6" id="KW-1185">Reference proteome</keyword>
<dbReference type="Gene3D" id="1.25.40.10">
    <property type="entry name" value="Tetratricopeptide repeat domain"/>
    <property type="match status" value="2"/>
</dbReference>
<feature type="repeat" description="TPR" evidence="3">
    <location>
        <begin position="233"/>
        <end position="266"/>
    </location>
</feature>
<dbReference type="Proteomes" id="UP001232992">
    <property type="component" value="Unassembled WGS sequence"/>
</dbReference>
<evidence type="ECO:0000313" key="6">
    <source>
        <dbReference type="Proteomes" id="UP001232992"/>
    </source>
</evidence>
<sequence length="481" mass="56136">MNISVQLNHWQKQAELYKEQGEYAKAVAIYEEAISTQPEMRSHYWNLGLLLLLQGQETDAQSCWLSVMLDGKEYEVEQWTEELVTILENEAQIQYQLGQYDWVWLIRQHIGQLSPKNISNFLYLFEIGFRIDYFSLESLVDLLDKTEICQHLRDNSNYFFPIALIEMLLGHLSTLETDSSEILEFTAIMQNEYNRATSIEDYAQKATILLEQGQFQEAEEIYRLAISTNVRYPKFYLELARLLQYVGKLEEADKYYDRAIDLAPNWAVPHYFKAINIKSAIAHNSQEKMEQWYSNSKIMEYHSCKEQFQFYQDVIQLGVSRGLDYDRKTIADVGCGFGQLLLMLGETYSLQWAKGFDFSMSAVKQAQLLNNFANCEFEQNDIYEGVKQIFDVVFCIEVLEHLLYPKKALDNLLHMISKGGVLIITVPNGRVDTFAGHINFWSPESWDVFICEHVTNCEIETGVMRSDENRYHMNFAIIKKK</sequence>
<reference evidence="5 6" key="1">
    <citation type="submission" date="2023-01" db="EMBL/GenBank/DDBJ databases">
        <title>Novel diversity within Roseofilum (Cyanobacteria; Desertifilaceae) from marine benthic mats with descriptions of four novel species.</title>
        <authorList>
            <person name="Wang Y."/>
            <person name="Berthold D.E."/>
            <person name="Hu J."/>
            <person name="Lefler F.W."/>
            <person name="Laughinghouse H.D. IV."/>
        </authorList>
    </citation>
    <scope>NUCLEOTIDE SEQUENCE [LARGE SCALE GENOMIC DNA]</scope>
    <source>
        <strain evidence="5 6">BLCC-M143</strain>
    </source>
</reference>
<dbReference type="InterPro" id="IPR011990">
    <property type="entry name" value="TPR-like_helical_dom_sf"/>
</dbReference>
<evidence type="ECO:0000313" key="5">
    <source>
        <dbReference type="EMBL" id="MDJ1182182.1"/>
    </source>
</evidence>
<comment type="caution">
    <text evidence="5">The sequence shown here is derived from an EMBL/GenBank/DDBJ whole genome shotgun (WGS) entry which is preliminary data.</text>
</comment>